<accession>A0A1Q8QP60</accession>
<dbReference type="Gene3D" id="3.30.70.1290">
    <property type="entry name" value="Transposase IS200-like"/>
    <property type="match status" value="1"/>
</dbReference>
<dbReference type="Proteomes" id="UP000186102">
    <property type="component" value="Unassembled WGS sequence"/>
</dbReference>
<dbReference type="GO" id="GO:0003677">
    <property type="term" value="F:DNA binding"/>
    <property type="evidence" value="ECO:0007669"/>
    <property type="project" value="InterPro"/>
</dbReference>
<dbReference type="OrthoDB" id="9788881at2"/>
<dbReference type="SUPFAM" id="SSF143422">
    <property type="entry name" value="Transposase IS200-like"/>
    <property type="match status" value="1"/>
</dbReference>
<dbReference type="STRING" id="1888891.DSOL_3739"/>
<name>A0A1Q8QP60_9FIRM</name>
<keyword evidence="3" id="KW-1185">Reference proteome</keyword>
<comment type="caution">
    <text evidence="2">The sequence shown here is derived from an EMBL/GenBank/DDBJ whole genome shotgun (WGS) entry which is preliminary data.</text>
</comment>
<dbReference type="InterPro" id="IPR002686">
    <property type="entry name" value="Transposase_17"/>
</dbReference>
<proteinExistence type="predicted"/>
<dbReference type="GO" id="GO:0004803">
    <property type="term" value="F:transposase activity"/>
    <property type="evidence" value="ECO:0007669"/>
    <property type="project" value="InterPro"/>
</dbReference>
<dbReference type="RefSeq" id="WP_075366181.1">
    <property type="nucleotide sequence ID" value="NZ_MLBF01000036.1"/>
</dbReference>
<dbReference type="InterPro" id="IPR036515">
    <property type="entry name" value="Transposase_17_sf"/>
</dbReference>
<dbReference type="AlphaFoldDB" id="A0A1Q8QP60"/>
<evidence type="ECO:0000259" key="1">
    <source>
        <dbReference type="SMART" id="SM01321"/>
    </source>
</evidence>
<evidence type="ECO:0000313" key="2">
    <source>
        <dbReference type="EMBL" id="OLN29078.1"/>
    </source>
</evidence>
<dbReference type="SMART" id="SM01321">
    <property type="entry name" value="Y1_Tnp"/>
    <property type="match status" value="1"/>
</dbReference>
<evidence type="ECO:0000313" key="3">
    <source>
        <dbReference type="Proteomes" id="UP000186102"/>
    </source>
</evidence>
<protein>
    <submittedName>
        <fullName evidence="2">Mobile element protein</fullName>
    </submittedName>
</protein>
<reference evidence="2 3" key="1">
    <citation type="submission" date="2016-09" db="EMBL/GenBank/DDBJ databases">
        <title>Complete genome of Desulfosporosinus sp. OL.</title>
        <authorList>
            <person name="Mardanov A."/>
            <person name="Beletsky A."/>
            <person name="Panova A."/>
            <person name="Karnachuk O."/>
            <person name="Ravin N."/>
        </authorList>
    </citation>
    <scope>NUCLEOTIDE SEQUENCE [LARGE SCALE GENOMIC DNA]</scope>
    <source>
        <strain evidence="2 3">OL</strain>
    </source>
</reference>
<dbReference type="PANTHER" id="PTHR34322:SF2">
    <property type="entry name" value="TRANSPOSASE IS200-LIKE DOMAIN-CONTAINING PROTEIN"/>
    <property type="match status" value="1"/>
</dbReference>
<dbReference type="EMBL" id="MLBF01000036">
    <property type="protein sequence ID" value="OLN29078.1"/>
    <property type="molecule type" value="Genomic_DNA"/>
</dbReference>
<organism evidence="2 3">
    <name type="scientific">Desulfosporosinus metallidurans</name>
    <dbReference type="NCBI Taxonomy" id="1888891"/>
    <lineage>
        <taxon>Bacteria</taxon>
        <taxon>Bacillati</taxon>
        <taxon>Bacillota</taxon>
        <taxon>Clostridia</taxon>
        <taxon>Eubacteriales</taxon>
        <taxon>Desulfitobacteriaceae</taxon>
        <taxon>Desulfosporosinus</taxon>
    </lineage>
</organism>
<sequence length="253" mass="29875">MPRRARKESPTGIYHVIMRGINRQSIFEDNEDRQKLIETFARYREMSCYKLYAYCLMDNHIHILLQEQSEPIGAAMKRISSSYVLWFNKKYGRCGHLFQERFKSEIVDTDGYFLTVLRYIHQNPIKAKMVEDISHYPWSSYGDYMSQGHRVDKEYVLNMFSGIAVESLTLFGKFSREKNTEECLDIEENKIGMTDEMLKEKIKEQFGINALHIAIEERVRQEEILKELKQLEGVSIRQIARITGVPQTRVWKA</sequence>
<feature type="domain" description="Transposase IS200-like" evidence="1">
    <location>
        <begin position="9"/>
        <end position="123"/>
    </location>
</feature>
<dbReference type="PANTHER" id="PTHR34322">
    <property type="entry name" value="TRANSPOSASE, Y1_TNP DOMAIN-CONTAINING"/>
    <property type="match status" value="1"/>
</dbReference>
<dbReference type="GO" id="GO:0006313">
    <property type="term" value="P:DNA transposition"/>
    <property type="evidence" value="ECO:0007669"/>
    <property type="project" value="InterPro"/>
</dbReference>
<dbReference type="Pfam" id="PF01797">
    <property type="entry name" value="Y1_Tnp"/>
    <property type="match status" value="1"/>
</dbReference>
<gene>
    <name evidence="2" type="ORF">DSOL_3739</name>
</gene>